<feature type="region of interest" description="Disordered" evidence="10">
    <location>
        <begin position="164"/>
        <end position="201"/>
    </location>
</feature>
<feature type="compositionally biased region" description="Low complexity" evidence="10">
    <location>
        <begin position="187"/>
        <end position="200"/>
    </location>
</feature>
<comment type="caution">
    <text evidence="11">The sequence shown here is derived from an EMBL/GenBank/DDBJ whole genome shotgun (WGS) entry which is preliminary data.</text>
</comment>
<evidence type="ECO:0000256" key="4">
    <source>
        <dbReference type="ARBA" id="ARBA00023015"/>
    </source>
</evidence>
<keyword evidence="12" id="KW-1185">Reference proteome</keyword>
<keyword evidence="9" id="KW-0175">Coiled coil</keyword>
<evidence type="ECO:0000256" key="9">
    <source>
        <dbReference type="SAM" id="Coils"/>
    </source>
</evidence>
<comment type="subcellular location">
    <subcellularLocation>
        <location evidence="1 8">Nucleus</location>
    </subcellularLocation>
</comment>
<proteinExistence type="inferred from homology"/>
<dbReference type="PANTHER" id="PTHR13208">
    <property type="entry name" value="MEDIATOR OF RNA POLYMERASE II TRANSCRIPTION SUBUNIT 4"/>
    <property type="match status" value="1"/>
</dbReference>
<dbReference type="GO" id="GO:0006357">
    <property type="term" value="P:regulation of transcription by RNA polymerase II"/>
    <property type="evidence" value="ECO:0007669"/>
    <property type="project" value="InterPro"/>
</dbReference>
<evidence type="ECO:0000256" key="10">
    <source>
        <dbReference type="SAM" id="MobiDB-lite"/>
    </source>
</evidence>
<protein>
    <recommendedName>
        <fullName evidence="3 8">Mediator of RNA polymerase II transcription subunit 4</fullName>
    </recommendedName>
    <alternativeName>
        <fullName evidence="7 8">Mediator complex subunit 4</fullName>
    </alternativeName>
</protein>
<evidence type="ECO:0000256" key="8">
    <source>
        <dbReference type="RuleBase" id="RU364141"/>
    </source>
</evidence>
<organism evidence="11 12">
    <name type="scientific">Tilletia walkeri</name>
    <dbReference type="NCBI Taxonomy" id="117179"/>
    <lineage>
        <taxon>Eukaryota</taxon>
        <taxon>Fungi</taxon>
        <taxon>Dikarya</taxon>
        <taxon>Basidiomycota</taxon>
        <taxon>Ustilaginomycotina</taxon>
        <taxon>Exobasidiomycetes</taxon>
        <taxon>Tilletiales</taxon>
        <taxon>Tilletiaceae</taxon>
        <taxon>Tilletia</taxon>
    </lineage>
</organism>
<reference evidence="11" key="1">
    <citation type="submission" date="2016-04" db="EMBL/GenBank/DDBJ databases">
        <authorList>
            <person name="Nguyen H.D."/>
            <person name="Samba Siva P."/>
            <person name="Cullis J."/>
            <person name="Levesque C.A."/>
            <person name="Hambleton S."/>
        </authorList>
    </citation>
    <scope>NUCLEOTIDE SEQUENCE</scope>
    <source>
        <strain evidence="11">DAOMC 236422</strain>
    </source>
</reference>
<dbReference type="GO" id="GO:0016592">
    <property type="term" value="C:mediator complex"/>
    <property type="evidence" value="ECO:0007669"/>
    <property type="project" value="InterPro"/>
</dbReference>
<name>A0A8X7N4R5_9BASI</name>
<evidence type="ECO:0000256" key="5">
    <source>
        <dbReference type="ARBA" id="ARBA00023163"/>
    </source>
</evidence>
<evidence type="ECO:0000313" key="11">
    <source>
        <dbReference type="EMBL" id="KAE8265424.1"/>
    </source>
</evidence>
<dbReference type="PANTHER" id="PTHR13208:SF2">
    <property type="entry name" value="MEDIATOR OF RNA POLYMERASE II TRANSCRIPTION SUBUNIT 4"/>
    <property type="match status" value="1"/>
</dbReference>
<evidence type="ECO:0000256" key="3">
    <source>
        <dbReference type="ARBA" id="ARBA00020629"/>
    </source>
</evidence>
<keyword evidence="8" id="KW-0010">Activator</keyword>
<keyword evidence="6 8" id="KW-0539">Nucleus</keyword>
<keyword evidence="5 8" id="KW-0804">Transcription</keyword>
<feature type="compositionally biased region" description="Basic residues" evidence="10">
    <location>
        <begin position="268"/>
        <end position="277"/>
    </location>
</feature>
<evidence type="ECO:0000256" key="6">
    <source>
        <dbReference type="ARBA" id="ARBA00023242"/>
    </source>
</evidence>
<dbReference type="Pfam" id="PF10018">
    <property type="entry name" value="Med4"/>
    <property type="match status" value="1"/>
</dbReference>
<evidence type="ECO:0000256" key="7">
    <source>
        <dbReference type="ARBA" id="ARBA00031257"/>
    </source>
</evidence>
<dbReference type="GO" id="GO:0003712">
    <property type="term" value="F:transcription coregulator activity"/>
    <property type="evidence" value="ECO:0007669"/>
    <property type="project" value="InterPro"/>
</dbReference>
<evidence type="ECO:0000256" key="2">
    <source>
        <dbReference type="ARBA" id="ARBA00009626"/>
    </source>
</evidence>
<feature type="compositionally biased region" description="Acidic residues" evidence="10">
    <location>
        <begin position="282"/>
        <end position="293"/>
    </location>
</feature>
<dbReference type="GO" id="GO:0070847">
    <property type="term" value="C:core mediator complex"/>
    <property type="evidence" value="ECO:0007669"/>
    <property type="project" value="TreeGrafter"/>
</dbReference>
<comment type="similarity">
    <text evidence="2 8">Belongs to the Mediator complex subunit 4 family.</text>
</comment>
<feature type="region of interest" description="Disordered" evidence="10">
    <location>
        <begin position="254"/>
        <end position="293"/>
    </location>
</feature>
<keyword evidence="4 8" id="KW-0805">Transcription regulation</keyword>
<dbReference type="EMBL" id="LWDG02000452">
    <property type="protein sequence ID" value="KAE8265424.1"/>
    <property type="molecule type" value="Genomic_DNA"/>
</dbReference>
<comment type="function">
    <text evidence="8">Component of the Mediator complex, a coactivator involved in the regulated transcription of nearly all RNA polymerase II-dependent genes. Mediator functions as a bridge to convey information from gene-specific regulatory proteins to the basal RNA polymerase II transcription machinery. Mediator is recruited to promoters by direct interactions with regulatory proteins and serves as a scaffold for the assembly of a functional preinitiation complex with RNA polymerase II and the general transcription factors.</text>
</comment>
<reference evidence="11" key="2">
    <citation type="journal article" date="2019" name="IMA Fungus">
        <title>Genome sequencing and comparison of five Tilletia species to identify candidate genes for the detection of regulated species infecting wheat.</title>
        <authorList>
            <person name="Nguyen H.D.T."/>
            <person name="Sultana T."/>
            <person name="Kesanakurti P."/>
            <person name="Hambleton S."/>
        </authorList>
    </citation>
    <scope>NUCLEOTIDE SEQUENCE</scope>
    <source>
        <strain evidence="11">DAOMC 236422</strain>
    </source>
</reference>
<dbReference type="AlphaFoldDB" id="A0A8X7N4R5"/>
<comment type="subunit">
    <text evidence="8">Component of the Mediator complex.</text>
</comment>
<feature type="coiled-coil region" evidence="9">
    <location>
        <begin position="112"/>
        <end position="146"/>
    </location>
</feature>
<accession>A0A8X7N4R5</accession>
<evidence type="ECO:0000256" key="1">
    <source>
        <dbReference type="ARBA" id="ARBA00004123"/>
    </source>
</evidence>
<evidence type="ECO:0000313" key="12">
    <source>
        <dbReference type="Proteomes" id="UP000078113"/>
    </source>
</evidence>
<dbReference type="Proteomes" id="UP000078113">
    <property type="component" value="Unassembled WGS sequence"/>
</dbReference>
<dbReference type="InterPro" id="IPR019258">
    <property type="entry name" value="Mediator_Med4"/>
</dbReference>
<sequence length="293" mass="32842">MTKTGGRADAPLAAQLRSVLDEYEETTLALFAAIENGTAFDPSNQKQQQQQQQQPEQQQVFNTNISSLLNTLHSLDEHLQVTLLHTLLPTHTAQQHIIDALVQVQRTRDQGRKEEIERLSQMKAELDTLVRRGREEKKESDRAEAEPLSYKHILNYASYLSRVTSAPPGHRPPGFGVGIKEEPSTDPQQQQQQQQQQQPQMDWPFPSEAQMRRGALAAAAAARTDELLRPAETAATEEGATAVAAAAGLDVQHAPQNFPLPGQSHYQHAQHHHHHHQQQQVEMEEDAFDLDLN</sequence>
<gene>
    <name evidence="8" type="primary">MED4</name>
    <name evidence="11" type="ORF">A4X09_0g6650</name>
</gene>